<reference evidence="3 4" key="1">
    <citation type="submission" date="2020-09" db="EMBL/GenBank/DDBJ databases">
        <title>Sphingomonas sp., a new species isolated from pork steak.</title>
        <authorList>
            <person name="Heidler von Heilborn D."/>
        </authorList>
    </citation>
    <scope>NUCLEOTIDE SEQUENCE [LARGE SCALE GENOMIC DNA]</scope>
    <source>
        <strain evidence="4">S8-3T</strain>
    </source>
</reference>
<dbReference type="AlphaFoldDB" id="A0A7H0LJV0"/>
<name>A0A7H0LJV0_9SPHN</name>
<dbReference type="RefSeq" id="WP_187762261.1">
    <property type="nucleotide sequence ID" value="NZ_CP061038.1"/>
</dbReference>
<dbReference type="InterPro" id="IPR032710">
    <property type="entry name" value="NTF2-like_dom_sf"/>
</dbReference>
<proteinExistence type="predicted"/>
<evidence type="ECO:0000313" key="4">
    <source>
        <dbReference type="Proteomes" id="UP000516148"/>
    </source>
</evidence>
<evidence type="ECO:0000313" key="3">
    <source>
        <dbReference type="EMBL" id="QNQ09953.1"/>
    </source>
</evidence>
<dbReference type="InterPro" id="IPR027843">
    <property type="entry name" value="DUF4440"/>
</dbReference>
<accession>A0A7H0LJV0</accession>
<dbReference type="KEGG" id="spap:H3Z74_01470"/>
<dbReference type="SUPFAM" id="SSF54427">
    <property type="entry name" value="NTF2-like"/>
    <property type="match status" value="1"/>
</dbReference>
<dbReference type="Proteomes" id="UP000516148">
    <property type="component" value="Chromosome"/>
</dbReference>
<feature type="domain" description="DUF4440" evidence="2">
    <location>
        <begin position="28"/>
        <end position="132"/>
    </location>
</feature>
<feature type="signal peptide" evidence="1">
    <location>
        <begin position="1"/>
        <end position="18"/>
    </location>
</feature>
<evidence type="ECO:0000259" key="2">
    <source>
        <dbReference type="Pfam" id="PF14534"/>
    </source>
</evidence>
<dbReference type="Pfam" id="PF14534">
    <property type="entry name" value="DUF4440"/>
    <property type="match status" value="1"/>
</dbReference>
<evidence type="ECO:0000256" key="1">
    <source>
        <dbReference type="SAM" id="SignalP"/>
    </source>
</evidence>
<organism evidence="3 4">
    <name type="scientific">Sphingomonas alpina</name>
    <dbReference type="NCBI Taxonomy" id="653931"/>
    <lineage>
        <taxon>Bacteria</taxon>
        <taxon>Pseudomonadati</taxon>
        <taxon>Pseudomonadota</taxon>
        <taxon>Alphaproteobacteria</taxon>
        <taxon>Sphingomonadales</taxon>
        <taxon>Sphingomonadaceae</taxon>
        <taxon>Sphingomonas</taxon>
    </lineage>
</organism>
<protein>
    <submittedName>
        <fullName evidence="3">Nuclear transport factor 2 family protein</fullName>
    </submittedName>
</protein>
<sequence length="142" mass="15299">MRLPIMMLALAIATPVAAAPAGQDTLIAFADAFDKAQLTKDGAALTRMVSDDLVFIDGSGKRLGKRDFIEGWSGADDSFEPVVLIDRTVTQLGPDAGIVGAETLLKGTSGGKAFTSRFRFSDTFRRIKGRWQAVHIQVTRMP</sequence>
<feature type="chain" id="PRO_5028861652" evidence="1">
    <location>
        <begin position="19"/>
        <end position="142"/>
    </location>
</feature>
<dbReference type="Gene3D" id="3.10.450.50">
    <property type="match status" value="1"/>
</dbReference>
<keyword evidence="4" id="KW-1185">Reference proteome</keyword>
<dbReference type="EMBL" id="CP061038">
    <property type="protein sequence ID" value="QNQ09953.1"/>
    <property type="molecule type" value="Genomic_DNA"/>
</dbReference>
<keyword evidence="1" id="KW-0732">Signal</keyword>
<gene>
    <name evidence="3" type="ORF">H3Z74_01470</name>
</gene>